<keyword evidence="1 8" id="KW-0540">Nuclease</keyword>
<dbReference type="InterPro" id="IPR000305">
    <property type="entry name" value="GIY-YIG_endonuc"/>
</dbReference>
<dbReference type="GO" id="GO:0017108">
    <property type="term" value="F:5'-flap endonuclease activity"/>
    <property type="evidence" value="ECO:0000318"/>
    <property type="project" value="GO_Central"/>
</dbReference>
<evidence type="ECO:0000256" key="9">
    <source>
        <dbReference type="SAM" id="MobiDB-lite"/>
    </source>
</evidence>
<comment type="caution">
    <text evidence="11">The sequence shown here is derived from an EMBL/GenBank/DDBJ whole genome shotgun (WGS) entry which is preliminary data.</text>
</comment>
<dbReference type="GO" id="GO:0033557">
    <property type="term" value="C:Slx1-Slx4 complex"/>
    <property type="evidence" value="ECO:0000318"/>
    <property type="project" value="GO_Central"/>
</dbReference>
<keyword evidence="7 8" id="KW-0539">Nucleus</keyword>
<feature type="region of interest" description="Disordered" evidence="9">
    <location>
        <begin position="250"/>
        <end position="271"/>
    </location>
</feature>
<reference evidence="12" key="1">
    <citation type="journal article" date="2016" name="Nat. Biotechnol.">
        <title>Sequencing wild and cultivated cassava and related species reveals extensive interspecific hybridization and genetic diversity.</title>
        <authorList>
            <person name="Bredeson J.V."/>
            <person name="Lyons J.B."/>
            <person name="Prochnik S.E."/>
            <person name="Wu G.A."/>
            <person name="Ha C.M."/>
            <person name="Edsinger-Gonzales E."/>
            <person name="Grimwood J."/>
            <person name="Schmutz J."/>
            <person name="Rabbi I.Y."/>
            <person name="Egesi C."/>
            <person name="Nauluvula P."/>
            <person name="Lebot V."/>
            <person name="Ndunguru J."/>
            <person name="Mkamilo G."/>
            <person name="Bart R.S."/>
            <person name="Setter T.L."/>
            <person name="Gleadow R.M."/>
            <person name="Kulakow P."/>
            <person name="Ferguson M.E."/>
            <person name="Rounsley S."/>
            <person name="Rokhsar D.S."/>
        </authorList>
    </citation>
    <scope>NUCLEOTIDE SEQUENCE [LARGE SCALE GENOMIC DNA]</scope>
    <source>
        <strain evidence="12">cv. AM560-2</strain>
    </source>
</reference>
<evidence type="ECO:0000313" key="11">
    <source>
        <dbReference type="EMBL" id="OAY24141.1"/>
    </source>
</evidence>
<keyword evidence="4 8" id="KW-0378">Hydrolase</keyword>
<comment type="similarity">
    <text evidence="8">Belongs to the SLX1 family.</text>
</comment>
<evidence type="ECO:0000313" key="12">
    <source>
        <dbReference type="Proteomes" id="UP000091857"/>
    </source>
</evidence>
<dbReference type="Pfam" id="PF01541">
    <property type="entry name" value="GIY-YIG"/>
    <property type="match status" value="1"/>
</dbReference>
<dbReference type="CDD" id="cd10455">
    <property type="entry name" value="GIY-YIG_SLX1"/>
    <property type="match status" value="1"/>
</dbReference>
<gene>
    <name evidence="11" type="ORF">MANES_18G137600v8</name>
</gene>
<feature type="domain" description="GIY-YIG" evidence="10">
    <location>
        <begin position="43"/>
        <end position="125"/>
    </location>
</feature>
<keyword evidence="6 8" id="KW-0234">DNA repair</keyword>
<evidence type="ECO:0000256" key="3">
    <source>
        <dbReference type="ARBA" id="ARBA00022763"/>
    </source>
</evidence>
<keyword evidence="5 8" id="KW-0233">DNA recombination</keyword>
<dbReference type="GO" id="GO:0008821">
    <property type="term" value="F:crossover junction DNA endonuclease activity"/>
    <property type="evidence" value="ECO:0000318"/>
    <property type="project" value="GO_Central"/>
</dbReference>
<evidence type="ECO:0000256" key="2">
    <source>
        <dbReference type="ARBA" id="ARBA00022759"/>
    </source>
</evidence>
<dbReference type="InterPro" id="IPR035901">
    <property type="entry name" value="GIY-YIG_endonuc_sf"/>
</dbReference>
<dbReference type="OrthoDB" id="24645at2759"/>
<dbReference type="SUPFAM" id="SSF82771">
    <property type="entry name" value="GIY-YIG endonuclease"/>
    <property type="match status" value="1"/>
</dbReference>
<dbReference type="GO" id="GO:0000724">
    <property type="term" value="P:double-strand break repair via homologous recombination"/>
    <property type="evidence" value="ECO:0000318"/>
    <property type="project" value="GO_Central"/>
</dbReference>
<dbReference type="InterPro" id="IPR050381">
    <property type="entry name" value="SLX1_endonuclease"/>
</dbReference>
<dbReference type="Gramene" id="Manes.18G137600.1.v8.1">
    <property type="protein sequence ID" value="Manes.18G137600.1.v8.1.CDS"/>
    <property type="gene ID" value="Manes.18G137600.v8.1"/>
</dbReference>
<protein>
    <recommendedName>
        <fullName evidence="8">Structure-specific endonuclease subunit SLX1 homolog</fullName>
        <ecNumber evidence="8">3.1.-.-</ecNumber>
    </recommendedName>
</protein>
<dbReference type="PANTHER" id="PTHR20208:SF10">
    <property type="entry name" value="STRUCTURE-SPECIFIC ENDONUCLEASE SUBUNIT SLX1"/>
    <property type="match status" value="1"/>
</dbReference>
<keyword evidence="3 8" id="KW-0227">DNA damage</keyword>
<dbReference type="HAMAP" id="MF_03100">
    <property type="entry name" value="Endonuc_su_Slx1"/>
    <property type="match status" value="1"/>
</dbReference>
<keyword evidence="2 8" id="KW-0255">Endonuclease</keyword>
<dbReference type="AlphaFoldDB" id="A0A2C9U4B2"/>
<evidence type="ECO:0000259" key="10">
    <source>
        <dbReference type="PROSITE" id="PS50164"/>
    </source>
</evidence>
<dbReference type="Proteomes" id="UP000091857">
    <property type="component" value="Chromosome 18"/>
</dbReference>
<feature type="region of interest" description="Disordered" evidence="9">
    <location>
        <begin position="1"/>
        <end position="35"/>
    </location>
</feature>
<evidence type="ECO:0000256" key="7">
    <source>
        <dbReference type="ARBA" id="ARBA00023242"/>
    </source>
</evidence>
<evidence type="ECO:0000256" key="4">
    <source>
        <dbReference type="ARBA" id="ARBA00022801"/>
    </source>
</evidence>
<dbReference type="EMBL" id="CM004404">
    <property type="protein sequence ID" value="OAY24141.1"/>
    <property type="molecule type" value="Genomic_DNA"/>
</dbReference>
<dbReference type="FunFam" id="3.40.1440.10:FF:000005">
    <property type="entry name" value="Structure-specific endonuclease subunit SLX1 homolog"/>
    <property type="match status" value="1"/>
</dbReference>
<comment type="cofactor">
    <cofactor evidence="8">
        <name>a divalent metal cation</name>
        <dbReference type="ChEBI" id="CHEBI:60240"/>
    </cofactor>
</comment>
<evidence type="ECO:0000256" key="1">
    <source>
        <dbReference type="ARBA" id="ARBA00022722"/>
    </source>
</evidence>
<organism evidence="11 12">
    <name type="scientific">Manihot esculenta</name>
    <name type="common">Cassava</name>
    <name type="synonym">Jatropha manihot</name>
    <dbReference type="NCBI Taxonomy" id="3983"/>
    <lineage>
        <taxon>Eukaryota</taxon>
        <taxon>Viridiplantae</taxon>
        <taxon>Streptophyta</taxon>
        <taxon>Embryophyta</taxon>
        <taxon>Tracheophyta</taxon>
        <taxon>Spermatophyta</taxon>
        <taxon>Magnoliopsida</taxon>
        <taxon>eudicotyledons</taxon>
        <taxon>Gunneridae</taxon>
        <taxon>Pentapetalae</taxon>
        <taxon>rosids</taxon>
        <taxon>fabids</taxon>
        <taxon>Malpighiales</taxon>
        <taxon>Euphorbiaceae</taxon>
        <taxon>Crotonoideae</taxon>
        <taxon>Manihoteae</taxon>
        <taxon>Manihot</taxon>
    </lineage>
</organism>
<feature type="compositionally biased region" description="Polar residues" evidence="9">
    <location>
        <begin position="259"/>
        <end position="271"/>
    </location>
</feature>
<accession>A0A2C9U4B2</accession>
<dbReference type="PROSITE" id="PS50164">
    <property type="entry name" value="GIY_YIG"/>
    <property type="match status" value="1"/>
</dbReference>
<comment type="subunit">
    <text evidence="8">Forms a heterodimer with a member of the SLX4 family.</text>
</comment>
<proteinExistence type="inferred from homology"/>
<dbReference type="STRING" id="3983.A0A2C9U4B2"/>
<evidence type="ECO:0000256" key="6">
    <source>
        <dbReference type="ARBA" id="ARBA00023204"/>
    </source>
</evidence>
<comment type="caution">
    <text evidence="8">Lacks conserved residue(s) required for the propagation of feature annotation.</text>
</comment>
<name>A0A2C9U4B2_MANES</name>
<comment type="function">
    <text evidence="8">Catalytic subunit of a heterodimeric structure-specific endonuclease that resolves DNA secondary structures generated during DNA repair and recombination. Has endonuclease activity towards branched DNA substrates, introducing single-strand cuts in duplex DNA close to junctions with ss-DNA.</text>
</comment>
<comment type="subcellular location">
    <subcellularLocation>
        <location evidence="8">Nucleus</location>
    </subcellularLocation>
</comment>
<keyword evidence="12" id="KW-1185">Reference proteome</keyword>
<dbReference type="InterPro" id="IPR027520">
    <property type="entry name" value="Slx1"/>
</dbReference>
<dbReference type="Gene3D" id="3.40.1440.10">
    <property type="entry name" value="GIY-YIG endonuclease"/>
    <property type="match status" value="1"/>
</dbReference>
<evidence type="ECO:0000256" key="5">
    <source>
        <dbReference type="ARBA" id="ARBA00023172"/>
    </source>
</evidence>
<dbReference type="EC" id="3.1.-.-" evidence="8"/>
<dbReference type="PANTHER" id="PTHR20208">
    <property type="entry name" value="STRUCTURE-SPECIFIC ENDONUCLEASE SUBUNIT SLX1"/>
    <property type="match status" value="1"/>
</dbReference>
<sequence length="415" mass="47000">MRETKSYPKVTRKRTSKERAERLNPLEENEEENEQEINKEGKGFYACYLLTSLCPRFKGHTYIGFTVNPRRRIRQHNGEIRSGAFRTKKRRPWEMVFCIFGFPTNVSALQFEWAWQHPTESVAVRQAAATFKSFSGVANKIKLAYTMLNLPAWQSLNITVNYFSTKYTEHSAACPSLPEHMKVQVCPVDELPCYTETDESLLEFTDAECVFDDKEDSENTANICGSVEMNTTDIQAHSIDGFSSCYKGEESSSSKDTNEAQQCNKGGNTSGTIHETHADTILHIDENSDDEFWFKEYGRRQQTVKNTSSENPPTAEVDHALVCSASSLCTAFSMEETNNGDALTSMNKSISDLDWLNGERLRDGTDKDRQAIHSFTPPQEIEVIDLLSPSPGSRIRSNIKKRRIFTGCPEIIDLT</sequence>
<evidence type="ECO:0000256" key="8">
    <source>
        <dbReference type="HAMAP-Rule" id="MF_03100"/>
    </source>
</evidence>